<evidence type="ECO:0000256" key="2">
    <source>
        <dbReference type="ARBA" id="ARBA00023012"/>
    </source>
</evidence>
<reference evidence="8" key="2">
    <citation type="journal article" date="2012" name="PLoS ONE">
        <title>A Deeply Branching Thermophilic Bacterium with an Ancient Acetyl-CoA Pathway Dominates a Subsurface Ecosystem.</title>
        <authorList>
            <person name="Takami H."/>
            <person name="Noguchi H."/>
            <person name="Takaki Y."/>
            <person name="Uchiyama I."/>
            <person name="Toyoda A."/>
            <person name="Nishi S."/>
            <person name="Chee G.-J."/>
            <person name="Arai W."/>
            <person name="Nunoura T."/>
            <person name="Itoh T."/>
            <person name="Hattori M."/>
            <person name="Takai K."/>
        </authorList>
    </citation>
    <scope>NUCLEOTIDE SEQUENCE</scope>
</reference>
<keyword evidence="3" id="KW-0805">Transcription regulation</keyword>
<dbReference type="PANTHER" id="PTHR48111">
    <property type="entry name" value="REGULATOR OF RPOS"/>
    <property type="match status" value="1"/>
</dbReference>
<dbReference type="InterPro" id="IPR011006">
    <property type="entry name" value="CheY-like_superfamily"/>
</dbReference>
<dbReference type="GO" id="GO:0032993">
    <property type="term" value="C:protein-DNA complex"/>
    <property type="evidence" value="ECO:0007669"/>
    <property type="project" value="TreeGrafter"/>
</dbReference>
<dbReference type="Gene3D" id="3.40.50.2300">
    <property type="match status" value="1"/>
</dbReference>
<keyword evidence="1 6" id="KW-0597">Phosphoprotein</keyword>
<dbReference type="InterPro" id="IPR039420">
    <property type="entry name" value="WalR-like"/>
</dbReference>
<reference evidence="8" key="1">
    <citation type="journal article" date="2005" name="Environ. Microbiol.">
        <title>Genetic and functional properties of uncultivated thermophilic crenarchaeotes from a subsurface gold mine as revealed by analysis of genome fragments.</title>
        <authorList>
            <person name="Nunoura T."/>
            <person name="Hirayama H."/>
            <person name="Takami H."/>
            <person name="Oida H."/>
            <person name="Nishi S."/>
            <person name="Shimamura S."/>
            <person name="Suzuki Y."/>
            <person name="Inagaki F."/>
            <person name="Takai K."/>
            <person name="Nealson K.H."/>
            <person name="Horikoshi K."/>
        </authorList>
    </citation>
    <scope>NUCLEOTIDE SEQUENCE</scope>
</reference>
<dbReference type="FunFam" id="3.40.50.2300:FF:000001">
    <property type="entry name" value="DNA-binding response regulator PhoB"/>
    <property type="match status" value="1"/>
</dbReference>
<name>H5SBB3_9CHLR</name>
<feature type="domain" description="Response regulatory" evidence="7">
    <location>
        <begin position="11"/>
        <end position="127"/>
    </location>
</feature>
<dbReference type="InterPro" id="IPR017746">
    <property type="entry name" value="Cellulose_synthase_operon_BcsQ"/>
</dbReference>
<dbReference type="GO" id="GO:0000976">
    <property type="term" value="F:transcription cis-regulatory region binding"/>
    <property type="evidence" value="ECO:0007669"/>
    <property type="project" value="TreeGrafter"/>
</dbReference>
<evidence type="ECO:0000256" key="6">
    <source>
        <dbReference type="PROSITE-ProRule" id="PRU00169"/>
    </source>
</evidence>
<protein>
    <submittedName>
        <fullName evidence="8">Response regulator receiver protein</fullName>
    </submittedName>
</protein>
<keyword evidence="2" id="KW-0902">Two-component regulatory system</keyword>
<dbReference type="InterPro" id="IPR027417">
    <property type="entry name" value="P-loop_NTPase"/>
</dbReference>
<evidence type="ECO:0000259" key="7">
    <source>
        <dbReference type="PROSITE" id="PS50110"/>
    </source>
</evidence>
<dbReference type="PROSITE" id="PS50110">
    <property type="entry name" value="RESPONSE_REGULATORY"/>
    <property type="match status" value="1"/>
</dbReference>
<sequence length="393" mass="42980">MYAKLKAMAERILIVDDDADTLRLVGLMLQRQGYEVIAASNGPQALKVAEEEEPDLILLDVMMPEMDGYEVARRLRANPITASTPILMFTAKSQIDDKLVGFESGADDYLTKPTHPAELQAHVRALLARRAHAPKKKASTTAMVIGVLAARGGLGVTSMALNLGAALYQPQAAEVIVAEMVPGNGTLGLDLGFEDREGLDRLLRLPPQEIMRQKVLESLVRHTSGLKLLLASEKPAAKTLINQVDQYVVLLARLITLTNFVILDLGNGIFPFTARLLPSCQQLLIVTEPAPNTVLHTRALLQDLKQMGIGESQLIVVLNNRVRSETILPAAEVQNRLAHPVAVTITPAPELFHMAIHKRTIPFLAQRDNLAMRQIEKLAAIIRPEEKNTGARG</sequence>
<dbReference type="PANTHER" id="PTHR48111:SF1">
    <property type="entry name" value="TWO-COMPONENT RESPONSE REGULATOR ORR33"/>
    <property type="match status" value="1"/>
</dbReference>
<evidence type="ECO:0000256" key="4">
    <source>
        <dbReference type="ARBA" id="ARBA00023125"/>
    </source>
</evidence>
<dbReference type="Pfam" id="PF06564">
    <property type="entry name" value="CBP_BcsQ"/>
    <property type="match status" value="1"/>
</dbReference>
<evidence type="ECO:0000256" key="3">
    <source>
        <dbReference type="ARBA" id="ARBA00023015"/>
    </source>
</evidence>
<dbReference type="EMBL" id="AP011658">
    <property type="protein sequence ID" value="BAL53449.1"/>
    <property type="molecule type" value="Genomic_DNA"/>
</dbReference>
<keyword evidence="5" id="KW-0804">Transcription</keyword>
<gene>
    <name evidence="8" type="ORF">HGMM_F07B11C04</name>
</gene>
<dbReference type="InterPro" id="IPR001789">
    <property type="entry name" value="Sig_transdc_resp-reg_receiver"/>
</dbReference>
<dbReference type="Pfam" id="PF00072">
    <property type="entry name" value="Response_reg"/>
    <property type="match status" value="1"/>
</dbReference>
<dbReference type="GO" id="GO:0006355">
    <property type="term" value="P:regulation of DNA-templated transcription"/>
    <property type="evidence" value="ECO:0007669"/>
    <property type="project" value="TreeGrafter"/>
</dbReference>
<feature type="modified residue" description="4-aspartylphosphate" evidence="6">
    <location>
        <position position="60"/>
    </location>
</feature>
<organism evidence="8">
    <name type="scientific">uncultured Chloroflexota bacterium</name>
    <dbReference type="NCBI Taxonomy" id="166587"/>
    <lineage>
        <taxon>Bacteria</taxon>
        <taxon>Bacillati</taxon>
        <taxon>Chloroflexota</taxon>
        <taxon>environmental samples</taxon>
    </lineage>
</organism>
<dbReference type="GO" id="GO:0005829">
    <property type="term" value="C:cytosol"/>
    <property type="evidence" value="ECO:0007669"/>
    <property type="project" value="TreeGrafter"/>
</dbReference>
<dbReference type="SUPFAM" id="SSF52540">
    <property type="entry name" value="P-loop containing nucleoside triphosphate hydrolases"/>
    <property type="match status" value="1"/>
</dbReference>
<accession>H5SBB3</accession>
<keyword evidence="4" id="KW-0238">DNA-binding</keyword>
<dbReference type="SMART" id="SM00448">
    <property type="entry name" value="REC"/>
    <property type="match status" value="1"/>
</dbReference>
<evidence type="ECO:0000256" key="5">
    <source>
        <dbReference type="ARBA" id="ARBA00023163"/>
    </source>
</evidence>
<proteinExistence type="predicted"/>
<evidence type="ECO:0000313" key="8">
    <source>
        <dbReference type="EMBL" id="BAL53449.1"/>
    </source>
</evidence>
<dbReference type="CDD" id="cd17574">
    <property type="entry name" value="REC_OmpR"/>
    <property type="match status" value="1"/>
</dbReference>
<dbReference type="AlphaFoldDB" id="H5SBB3"/>
<evidence type="ECO:0000256" key="1">
    <source>
        <dbReference type="ARBA" id="ARBA00022553"/>
    </source>
</evidence>
<dbReference type="Gene3D" id="3.40.50.300">
    <property type="entry name" value="P-loop containing nucleotide triphosphate hydrolases"/>
    <property type="match status" value="1"/>
</dbReference>
<dbReference type="GO" id="GO:0000156">
    <property type="term" value="F:phosphorelay response regulator activity"/>
    <property type="evidence" value="ECO:0007669"/>
    <property type="project" value="TreeGrafter"/>
</dbReference>
<dbReference type="SUPFAM" id="SSF52172">
    <property type="entry name" value="CheY-like"/>
    <property type="match status" value="1"/>
</dbReference>